<keyword evidence="7" id="KW-1133">Transmembrane helix</keyword>
<protein>
    <submittedName>
        <fullName evidence="9">Serine/threonine protein kinase</fullName>
    </submittedName>
</protein>
<accession>A0A4R4TNG7</accession>
<gene>
    <name evidence="9" type="ORF">E1283_08755</name>
</gene>
<feature type="region of interest" description="Disordered" evidence="6">
    <location>
        <begin position="297"/>
        <end position="342"/>
    </location>
</feature>
<evidence type="ECO:0000256" key="6">
    <source>
        <dbReference type="SAM" id="MobiDB-lite"/>
    </source>
</evidence>
<dbReference type="PROSITE" id="PS00107">
    <property type="entry name" value="PROTEIN_KINASE_ATP"/>
    <property type="match status" value="1"/>
</dbReference>
<dbReference type="InterPro" id="IPR017441">
    <property type="entry name" value="Protein_kinase_ATP_BS"/>
</dbReference>
<proteinExistence type="predicted"/>
<feature type="binding site" evidence="5">
    <location>
        <position position="43"/>
    </location>
    <ligand>
        <name>ATP</name>
        <dbReference type="ChEBI" id="CHEBI:30616"/>
    </ligand>
</feature>
<comment type="caution">
    <text evidence="9">The sequence shown here is derived from an EMBL/GenBank/DDBJ whole genome shotgun (WGS) entry which is preliminary data.</text>
</comment>
<keyword evidence="9" id="KW-0723">Serine/threonine-protein kinase</keyword>
<dbReference type="RefSeq" id="WP_132817354.1">
    <property type="nucleotide sequence ID" value="NZ_SMKI01000067.1"/>
</dbReference>
<evidence type="ECO:0000313" key="10">
    <source>
        <dbReference type="Proteomes" id="UP000295345"/>
    </source>
</evidence>
<dbReference type="InterPro" id="IPR011009">
    <property type="entry name" value="Kinase-like_dom_sf"/>
</dbReference>
<dbReference type="AlphaFoldDB" id="A0A4R4TNG7"/>
<evidence type="ECO:0000259" key="8">
    <source>
        <dbReference type="PROSITE" id="PS50011"/>
    </source>
</evidence>
<dbReference type="Gene3D" id="3.30.200.20">
    <property type="entry name" value="Phosphorylase Kinase, domain 1"/>
    <property type="match status" value="1"/>
</dbReference>
<keyword evidence="2 5" id="KW-0547">Nucleotide-binding</keyword>
<keyword evidence="10" id="KW-1185">Reference proteome</keyword>
<dbReference type="Gene3D" id="1.10.510.10">
    <property type="entry name" value="Transferase(Phosphotransferase) domain 1"/>
    <property type="match status" value="1"/>
</dbReference>
<dbReference type="EMBL" id="SMKI01000067">
    <property type="protein sequence ID" value="TDC76842.1"/>
    <property type="molecule type" value="Genomic_DNA"/>
</dbReference>
<keyword evidence="7" id="KW-0812">Transmembrane</keyword>
<keyword evidence="7" id="KW-0472">Membrane</keyword>
<dbReference type="PANTHER" id="PTHR43289">
    <property type="entry name" value="MITOGEN-ACTIVATED PROTEIN KINASE KINASE KINASE 20-RELATED"/>
    <property type="match status" value="1"/>
</dbReference>
<reference evidence="9 10" key="1">
    <citation type="submission" date="2019-03" db="EMBL/GenBank/DDBJ databases">
        <title>Draft genome sequences of novel Actinobacteria.</title>
        <authorList>
            <person name="Sahin N."/>
            <person name="Ay H."/>
            <person name="Saygin H."/>
        </authorList>
    </citation>
    <scope>NUCLEOTIDE SEQUENCE [LARGE SCALE GENOMIC DNA]</scope>
    <source>
        <strain evidence="9 10">DSM 41900</strain>
    </source>
</reference>
<feature type="compositionally biased region" description="Low complexity" evidence="6">
    <location>
        <begin position="314"/>
        <end position="335"/>
    </location>
</feature>
<evidence type="ECO:0000256" key="2">
    <source>
        <dbReference type="ARBA" id="ARBA00022741"/>
    </source>
</evidence>
<evidence type="ECO:0000256" key="7">
    <source>
        <dbReference type="SAM" id="Phobius"/>
    </source>
</evidence>
<evidence type="ECO:0000256" key="1">
    <source>
        <dbReference type="ARBA" id="ARBA00022679"/>
    </source>
</evidence>
<dbReference type="CDD" id="cd14014">
    <property type="entry name" value="STKc_PknB_like"/>
    <property type="match status" value="1"/>
</dbReference>
<keyword evidence="1" id="KW-0808">Transferase</keyword>
<evidence type="ECO:0000256" key="5">
    <source>
        <dbReference type="PROSITE-ProRule" id="PRU10141"/>
    </source>
</evidence>
<dbReference type="PROSITE" id="PS00108">
    <property type="entry name" value="PROTEIN_KINASE_ST"/>
    <property type="match status" value="1"/>
</dbReference>
<dbReference type="SMART" id="SM00220">
    <property type="entry name" value="S_TKc"/>
    <property type="match status" value="1"/>
</dbReference>
<organism evidence="9 10">
    <name type="scientific">Streptomyces hainanensis</name>
    <dbReference type="NCBI Taxonomy" id="402648"/>
    <lineage>
        <taxon>Bacteria</taxon>
        <taxon>Bacillati</taxon>
        <taxon>Actinomycetota</taxon>
        <taxon>Actinomycetes</taxon>
        <taxon>Kitasatosporales</taxon>
        <taxon>Streptomycetaceae</taxon>
        <taxon>Streptomyces</taxon>
    </lineage>
</organism>
<dbReference type="Proteomes" id="UP000295345">
    <property type="component" value="Unassembled WGS sequence"/>
</dbReference>
<keyword evidence="4 5" id="KW-0067">ATP-binding</keyword>
<evidence type="ECO:0000256" key="4">
    <source>
        <dbReference type="ARBA" id="ARBA00022840"/>
    </source>
</evidence>
<dbReference type="SUPFAM" id="SSF56112">
    <property type="entry name" value="Protein kinase-like (PK-like)"/>
    <property type="match status" value="1"/>
</dbReference>
<keyword evidence="3 9" id="KW-0418">Kinase</keyword>
<dbReference type="PANTHER" id="PTHR43289:SF34">
    <property type="entry name" value="SERINE_THREONINE-PROTEIN KINASE YBDM-RELATED"/>
    <property type="match status" value="1"/>
</dbReference>
<dbReference type="GO" id="GO:0005524">
    <property type="term" value="F:ATP binding"/>
    <property type="evidence" value="ECO:0007669"/>
    <property type="project" value="UniProtKB-UniRule"/>
</dbReference>
<dbReference type="PROSITE" id="PS50011">
    <property type="entry name" value="PROTEIN_KINASE_DOM"/>
    <property type="match status" value="1"/>
</dbReference>
<dbReference type="InterPro" id="IPR008271">
    <property type="entry name" value="Ser/Thr_kinase_AS"/>
</dbReference>
<feature type="transmembrane region" description="Helical" evidence="7">
    <location>
        <begin position="347"/>
        <end position="370"/>
    </location>
</feature>
<feature type="domain" description="Protein kinase" evidence="8">
    <location>
        <begin position="15"/>
        <end position="279"/>
    </location>
</feature>
<dbReference type="Pfam" id="PF00069">
    <property type="entry name" value="Pkinase"/>
    <property type="match status" value="1"/>
</dbReference>
<sequence>MRPLADDDPSAIGEYRLLRRLGQGGMGRVYLGRNAGHRAVAVKLVHRQFAADEEFRARFAREVAAARLTHGPWTVRVLDADPEAEVPWVATDYVVGPDLTTAVAQHGPQPEPTVRALAAGLAEALLGVHRHGLVHRDVKPSNVLLAVNGPRLIDFGITRALDATAHLTGTGMLVGSPGYMAPEQVTGGPVTPATDVFALGAVLAFAASGRPAFDGQAPAQLMYQVVHEEPDLSEVPGWLRPPLAAALSRTPADRPTLPELAAACGVGDGAAALVTAGWLPSAVLTDISRRAEELLVLDENTGPGRTPAPPTPPTTTTSTTPPDRPTVTSAAATEPEPARVRPPRRRALPLAVGAAVVLLGATGAGGWLLFHGLGGGGSPDPGPAVDALPASLLGDWEGPIATGSLPMGTIALTLAEGRIGDEVGTAIHTDLIGLSSCLDRLTLRAVDENRLVFEGLLDEEGSSGPMCVADPYELEIEVLGEDTVQYVNTHPSSPSEGTLARQS</sequence>
<name>A0A4R4TNG7_9ACTN</name>
<dbReference type="GO" id="GO:0004674">
    <property type="term" value="F:protein serine/threonine kinase activity"/>
    <property type="evidence" value="ECO:0007669"/>
    <property type="project" value="UniProtKB-KW"/>
</dbReference>
<dbReference type="OrthoDB" id="9762169at2"/>
<evidence type="ECO:0000256" key="3">
    <source>
        <dbReference type="ARBA" id="ARBA00022777"/>
    </source>
</evidence>
<dbReference type="InterPro" id="IPR000719">
    <property type="entry name" value="Prot_kinase_dom"/>
</dbReference>
<evidence type="ECO:0000313" key="9">
    <source>
        <dbReference type="EMBL" id="TDC76842.1"/>
    </source>
</evidence>